<protein>
    <submittedName>
        <fullName evidence="10">Helicase Ski2</fullName>
    </submittedName>
</protein>
<evidence type="ECO:0000256" key="1">
    <source>
        <dbReference type="ARBA" id="ARBA00004651"/>
    </source>
</evidence>
<dbReference type="Gene3D" id="6.10.340.10">
    <property type="match status" value="1"/>
</dbReference>
<proteinExistence type="predicted"/>
<organism evidence="10 11">
    <name type="scientific">Paenibacillus agaridevorans</name>
    <dbReference type="NCBI Taxonomy" id="171404"/>
    <lineage>
        <taxon>Bacteria</taxon>
        <taxon>Bacillati</taxon>
        <taxon>Bacillota</taxon>
        <taxon>Bacilli</taxon>
        <taxon>Bacillales</taxon>
        <taxon>Paenibacillaceae</taxon>
        <taxon>Paenibacillus</taxon>
    </lineage>
</organism>
<keyword evidence="10" id="KW-0067">ATP-binding</keyword>
<evidence type="ECO:0000256" key="6">
    <source>
        <dbReference type="ARBA" id="ARBA00023136"/>
    </source>
</evidence>
<dbReference type="PANTHER" id="PTHR34220">
    <property type="entry name" value="SENSOR HISTIDINE KINASE YPDA"/>
    <property type="match status" value="1"/>
</dbReference>
<evidence type="ECO:0000313" key="11">
    <source>
        <dbReference type="Proteomes" id="UP000245202"/>
    </source>
</evidence>
<keyword evidence="11" id="KW-1185">Reference proteome</keyword>
<keyword evidence="10" id="KW-0547">Nucleotide-binding</keyword>
<evidence type="ECO:0000259" key="9">
    <source>
        <dbReference type="PROSITE" id="PS50885"/>
    </source>
</evidence>
<evidence type="ECO:0000256" key="8">
    <source>
        <dbReference type="SAM" id="Phobius"/>
    </source>
</evidence>
<keyword evidence="8" id="KW-1133">Transmembrane helix</keyword>
<dbReference type="GO" id="GO:0000155">
    <property type="term" value="F:phosphorelay sensor kinase activity"/>
    <property type="evidence" value="ECO:0007669"/>
    <property type="project" value="InterPro"/>
</dbReference>
<dbReference type="Gene3D" id="3.30.565.10">
    <property type="entry name" value="Histidine kinase-like ATPase, C-terminal domain"/>
    <property type="match status" value="1"/>
</dbReference>
<dbReference type="InterPro" id="IPR003594">
    <property type="entry name" value="HATPase_dom"/>
</dbReference>
<dbReference type="SMART" id="SM00304">
    <property type="entry name" value="HAMP"/>
    <property type="match status" value="1"/>
</dbReference>
<dbReference type="InterPro" id="IPR036890">
    <property type="entry name" value="HATPase_C_sf"/>
</dbReference>
<keyword evidence="4" id="KW-0808">Transferase</keyword>
<dbReference type="SUPFAM" id="SSF158472">
    <property type="entry name" value="HAMP domain-like"/>
    <property type="match status" value="1"/>
</dbReference>
<evidence type="ECO:0000313" key="10">
    <source>
        <dbReference type="EMBL" id="GBG11005.1"/>
    </source>
</evidence>
<keyword evidence="6 8" id="KW-0472">Membrane</keyword>
<dbReference type="Pfam" id="PF02518">
    <property type="entry name" value="HATPase_c"/>
    <property type="match status" value="1"/>
</dbReference>
<keyword evidence="5" id="KW-0418">Kinase</keyword>
<accession>A0A2R5EY08</accession>
<dbReference type="GO" id="GO:0004386">
    <property type="term" value="F:helicase activity"/>
    <property type="evidence" value="ECO:0007669"/>
    <property type="project" value="UniProtKB-KW"/>
</dbReference>
<dbReference type="SUPFAM" id="SSF55874">
    <property type="entry name" value="ATPase domain of HSP90 chaperone/DNA topoisomerase II/histidine kinase"/>
    <property type="match status" value="1"/>
</dbReference>
<keyword evidence="10" id="KW-0347">Helicase</keyword>
<keyword evidence="8" id="KW-0812">Transmembrane</keyword>
<feature type="coiled-coil region" evidence="7">
    <location>
        <begin position="293"/>
        <end position="320"/>
    </location>
</feature>
<dbReference type="PANTHER" id="PTHR34220:SF7">
    <property type="entry name" value="SENSOR HISTIDINE KINASE YPDA"/>
    <property type="match status" value="1"/>
</dbReference>
<dbReference type="InterPro" id="IPR010559">
    <property type="entry name" value="Sig_transdc_His_kin_internal"/>
</dbReference>
<keyword evidence="10" id="KW-0378">Hydrolase</keyword>
<dbReference type="InterPro" id="IPR003660">
    <property type="entry name" value="HAMP_dom"/>
</dbReference>
<dbReference type="Pfam" id="PF00672">
    <property type="entry name" value="HAMP"/>
    <property type="match status" value="1"/>
</dbReference>
<sequence>MSNDNLLNVMAAEIEKTIDDISFSSHFMVNDSNFHSYLKDFADTGRLGSHEDYSSFVWIGDGLSLISSKPLNNYISMYLINRADFMIASNSATDLTLIKKNLPGLMEKVNMKLPETLQWLGMADGATPGKGSYFIARVIYDREENRELSVLLISLAQPYFEKVLQNVEFGETALFDAAGIRIAGSEKIEPDGSPNAEIEFRSEVTLGKTNWTLVYEAAEQEIFGRMSQTFYVGFGIVIISFIIFSVFSMFVARRLHNPIQKLQRVVRQFGGGNLDARLEVKGQDDIAELGHTLNTMLDQIKSLISDIENEQERKRVMELEALFMQIRPHFLINTLNSIKCSLILKKDLLHSGTIDSLMSLLRAYLKVNEPAMLQEECKLLGHYIDIMKIRNEIPLHLIVELEDGLEHFIVPKLALQPLVENAIVHGLTDEPEPIIRVQGSRQAGRVVIAIEDNGSGMEDQELERLNVRLASDDEQEHSVYERVGLVNVLQRLRLTFGPSTTMEMRRNKQGGVTVVLTLNQPMIDRSLSGQERGGQNA</sequence>
<dbReference type="CDD" id="cd06225">
    <property type="entry name" value="HAMP"/>
    <property type="match status" value="1"/>
</dbReference>
<evidence type="ECO:0000256" key="4">
    <source>
        <dbReference type="ARBA" id="ARBA00022679"/>
    </source>
</evidence>
<gene>
    <name evidence="10" type="ORF">PAT3040_05783</name>
</gene>
<evidence type="ECO:0000256" key="3">
    <source>
        <dbReference type="ARBA" id="ARBA00022553"/>
    </source>
</evidence>
<dbReference type="GO" id="GO:0005886">
    <property type="term" value="C:plasma membrane"/>
    <property type="evidence" value="ECO:0007669"/>
    <property type="project" value="UniProtKB-SubCell"/>
</dbReference>
<evidence type="ECO:0000256" key="2">
    <source>
        <dbReference type="ARBA" id="ARBA00022475"/>
    </source>
</evidence>
<feature type="transmembrane region" description="Helical" evidence="8">
    <location>
        <begin position="230"/>
        <end position="252"/>
    </location>
</feature>
<keyword evidence="2" id="KW-1003">Cell membrane</keyword>
<dbReference type="Pfam" id="PF06580">
    <property type="entry name" value="His_kinase"/>
    <property type="match status" value="1"/>
</dbReference>
<keyword evidence="7" id="KW-0175">Coiled coil</keyword>
<dbReference type="EMBL" id="BDQX01000377">
    <property type="protein sequence ID" value="GBG11005.1"/>
    <property type="molecule type" value="Genomic_DNA"/>
</dbReference>
<comment type="caution">
    <text evidence="10">The sequence shown here is derived from an EMBL/GenBank/DDBJ whole genome shotgun (WGS) entry which is preliminary data.</text>
</comment>
<comment type="subcellular location">
    <subcellularLocation>
        <location evidence="1">Cell membrane</location>
        <topology evidence="1">Multi-pass membrane protein</topology>
    </subcellularLocation>
</comment>
<keyword evidence="3" id="KW-0597">Phosphoprotein</keyword>
<name>A0A2R5EY08_9BACL</name>
<feature type="domain" description="HAMP" evidence="9">
    <location>
        <begin position="253"/>
        <end position="305"/>
    </location>
</feature>
<dbReference type="PROSITE" id="PS50885">
    <property type="entry name" value="HAMP"/>
    <property type="match status" value="1"/>
</dbReference>
<dbReference type="InterPro" id="IPR050640">
    <property type="entry name" value="Bact_2-comp_sensor_kinase"/>
</dbReference>
<dbReference type="AlphaFoldDB" id="A0A2R5EY08"/>
<reference evidence="10 11" key="1">
    <citation type="submission" date="2017-08" db="EMBL/GenBank/DDBJ databases">
        <title>Substantial Increase in Enzyme Production by Combined Drug-Resistance Mutations in Paenibacillus agaridevorans.</title>
        <authorList>
            <person name="Tanaka Y."/>
            <person name="Funane K."/>
            <person name="Hosaka T."/>
            <person name="Shiwa Y."/>
            <person name="Fujita N."/>
            <person name="Miyazaki T."/>
            <person name="Yoshikawa H."/>
            <person name="Murakami K."/>
            <person name="Kasahara K."/>
            <person name="Inaoka T."/>
            <person name="Hiraga Y."/>
            <person name="Ochi K."/>
        </authorList>
    </citation>
    <scope>NUCLEOTIDE SEQUENCE [LARGE SCALE GENOMIC DNA]</scope>
    <source>
        <strain evidence="10 11">T-3040</strain>
    </source>
</reference>
<dbReference type="Proteomes" id="UP000245202">
    <property type="component" value="Unassembled WGS sequence"/>
</dbReference>
<evidence type="ECO:0000256" key="5">
    <source>
        <dbReference type="ARBA" id="ARBA00022777"/>
    </source>
</evidence>
<evidence type="ECO:0000256" key="7">
    <source>
        <dbReference type="SAM" id="Coils"/>
    </source>
</evidence>